<dbReference type="STRING" id="286727.SAMN02982917_0648"/>
<evidence type="ECO:0000259" key="2">
    <source>
        <dbReference type="Pfam" id="PF00582"/>
    </source>
</evidence>
<dbReference type="PRINTS" id="PR01438">
    <property type="entry name" value="UNVRSLSTRESS"/>
</dbReference>
<dbReference type="CDD" id="cd00293">
    <property type="entry name" value="USP-like"/>
    <property type="match status" value="1"/>
</dbReference>
<dbReference type="PANTHER" id="PTHR46268:SF6">
    <property type="entry name" value="UNIVERSAL STRESS PROTEIN UP12"/>
    <property type="match status" value="1"/>
</dbReference>
<gene>
    <name evidence="3" type="ORF">SAMN02982917_0648</name>
</gene>
<dbReference type="PANTHER" id="PTHR46268">
    <property type="entry name" value="STRESS RESPONSE PROTEIN NHAX"/>
    <property type="match status" value="1"/>
</dbReference>
<protein>
    <submittedName>
        <fullName evidence="3">Nucleotide-binding universal stress protein, UspA family</fullName>
    </submittedName>
</protein>
<dbReference type="RefSeq" id="WP_167393152.1">
    <property type="nucleotide sequence ID" value="NZ_FXAK01000001.1"/>
</dbReference>
<dbReference type="Pfam" id="PF00582">
    <property type="entry name" value="Usp"/>
    <property type="match status" value="2"/>
</dbReference>
<dbReference type="AlphaFoldDB" id="A0A1X7DKL8"/>
<feature type="domain" description="UspA" evidence="2">
    <location>
        <begin position="1"/>
        <end position="131"/>
    </location>
</feature>
<dbReference type="Proteomes" id="UP000192936">
    <property type="component" value="Unassembled WGS sequence"/>
</dbReference>
<dbReference type="Gene3D" id="3.40.50.12370">
    <property type="match status" value="1"/>
</dbReference>
<reference evidence="3 4" key="1">
    <citation type="submission" date="2017-04" db="EMBL/GenBank/DDBJ databases">
        <authorList>
            <person name="Afonso C.L."/>
            <person name="Miller P.J."/>
            <person name="Scott M.A."/>
            <person name="Spackman E."/>
            <person name="Goraichik I."/>
            <person name="Dimitrov K.M."/>
            <person name="Suarez D.L."/>
            <person name="Swayne D.E."/>
        </authorList>
    </citation>
    <scope>NUCLEOTIDE SEQUENCE [LARGE SCALE GENOMIC DNA]</scope>
    <source>
        <strain evidence="3 4">A2P</strain>
    </source>
</reference>
<evidence type="ECO:0000313" key="4">
    <source>
        <dbReference type="Proteomes" id="UP000192936"/>
    </source>
</evidence>
<dbReference type="EMBL" id="FXAK01000001">
    <property type="protein sequence ID" value="SMF17272.1"/>
    <property type="molecule type" value="Genomic_DNA"/>
</dbReference>
<accession>A0A1X7DKL8</accession>
<dbReference type="InterPro" id="IPR006016">
    <property type="entry name" value="UspA"/>
</dbReference>
<name>A0A1X7DKL8_9PROT</name>
<evidence type="ECO:0000313" key="3">
    <source>
        <dbReference type="EMBL" id="SMF17272.1"/>
    </source>
</evidence>
<proteinExistence type="inferred from homology"/>
<organism evidence="3 4">
    <name type="scientific">Azospirillum oryzae</name>
    <dbReference type="NCBI Taxonomy" id="286727"/>
    <lineage>
        <taxon>Bacteria</taxon>
        <taxon>Pseudomonadati</taxon>
        <taxon>Pseudomonadota</taxon>
        <taxon>Alphaproteobacteria</taxon>
        <taxon>Rhodospirillales</taxon>
        <taxon>Azospirillaceae</taxon>
        <taxon>Azospirillum</taxon>
    </lineage>
</organism>
<evidence type="ECO:0000256" key="1">
    <source>
        <dbReference type="ARBA" id="ARBA00008791"/>
    </source>
</evidence>
<comment type="similarity">
    <text evidence="1">Belongs to the universal stress protein A family.</text>
</comment>
<sequence>MYRKILVPLSNAAGSMDAALDAALFIGRVFGARVEVLYARPSPENLILVLGKGFAGTMLENAMREVQAKIARDCQAAHERMQGHLRQAAAAGRDPEIVWREVDGPADKTIATEGRFADLLLFAKPKHDGVTDNVWRSMFDAALFGTARPVILTPFTAVRPIGSRIMIAWNGSPQATRAMVAALPLLRHAQEVLIGTFGLGDDIHADTERLQDYLLMQGVEAKAEHLPASLRETGSVLLAMAAQFGADLLVMGGHGRNRLRQWTLGSTTSHVVGLATIPVLMVH</sequence>
<dbReference type="SUPFAM" id="SSF52402">
    <property type="entry name" value="Adenine nucleotide alpha hydrolases-like"/>
    <property type="match status" value="2"/>
</dbReference>
<feature type="domain" description="UspA" evidence="2">
    <location>
        <begin position="232"/>
        <end position="283"/>
    </location>
</feature>
<dbReference type="InterPro" id="IPR006015">
    <property type="entry name" value="Universal_stress_UspA"/>
</dbReference>